<keyword evidence="4" id="KW-1185">Reference proteome</keyword>
<evidence type="ECO:0000256" key="1">
    <source>
        <dbReference type="SAM" id="SignalP"/>
    </source>
</evidence>
<dbReference type="OrthoDB" id="6226987at2"/>
<feature type="domain" description="DUF4136" evidence="2">
    <location>
        <begin position="34"/>
        <end position="190"/>
    </location>
</feature>
<protein>
    <submittedName>
        <fullName evidence="3">DUF4136 domain-containing protein</fullName>
    </submittedName>
</protein>
<dbReference type="RefSeq" id="WP_138320861.1">
    <property type="nucleotide sequence ID" value="NZ_VCBC01000015.1"/>
</dbReference>
<feature type="signal peptide" evidence="1">
    <location>
        <begin position="1"/>
        <end position="32"/>
    </location>
</feature>
<evidence type="ECO:0000259" key="2">
    <source>
        <dbReference type="Pfam" id="PF13590"/>
    </source>
</evidence>
<reference evidence="3 4" key="1">
    <citation type="submission" date="2019-05" db="EMBL/GenBank/DDBJ databases">
        <title>Genome sequences of Thalassotalea litorea 1K03283.</title>
        <authorList>
            <person name="Zhang D."/>
        </authorList>
    </citation>
    <scope>NUCLEOTIDE SEQUENCE [LARGE SCALE GENOMIC DNA]</scope>
    <source>
        <strain evidence="3 4">MCCC 1K03283</strain>
    </source>
</reference>
<keyword evidence="1" id="KW-0732">Signal</keyword>
<dbReference type="InterPro" id="IPR025411">
    <property type="entry name" value="DUF4136"/>
</dbReference>
<accession>A0A5R9IE83</accession>
<evidence type="ECO:0000313" key="3">
    <source>
        <dbReference type="EMBL" id="TLU61683.1"/>
    </source>
</evidence>
<dbReference type="AlphaFoldDB" id="A0A5R9IE83"/>
<dbReference type="Gene3D" id="3.30.160.670">
    <property type="match status" value="1"/>
</dbReference>
<proteinExistence type="predicted"/>
<dbReference type="Pfam" id="PF13590">
    <property type="entry name" value="DUF4136"/>
    <property type="match status" value="1"/>
</dbReference>
<organism evidence="3 4">
    <name type="scientific">Thalassotalea litorea</name>
    <dbReference type="NCBI Taxonomy" id="2020715"/>
    <lineage>
        <taxon>Bacteria</taxon>
        <taxon>Pseudomonadati</taxon>
        <taxon>Pseudomonadota</taxon>
        <taxon>Gammaproteobacteria</taxon>
        <taxon>Alteromonadales</taxon>
        <taxon>Colwelliaceae</taxon>
        <taxon>Thalassotalea</taxon>
    </lineage>
</organism>
<gene>
    <name evidence="3" type="ORF">FE810_14345</name>
</gene>
<dbReference type="Proteomes" id="UP000307790">
    <property type="component" value="Unassembled WGS sequence"/>
</dbReference>
<dbReference type="PROSITE" id="PS51257">
    <property type="entry name" value="PROKAR_LIPOPROTEIN"/>
    <property type="match status" value="1"/>
</dbReference>
<comment type="caution">
    <text evidence="3">The sequence shown here is derived from an EMBL/GenBank/DDBJ whole genome shotgun (WGS) entry which is preliminary data.</text>
</comment>
<sequence>MLTHQRCSNSLLSLLTASMVVLLLSGCQSSSAVMDYDTQKDFSVINEFSQEPSKQGIKNDDFTNQRLSNAVETQLLAKGFSKSANPQSEKHITVSHFITTRTKQNNSSINIGLGTGRSGSSSSVGVGVNTSIPVSGRETVEVRVTIDFHQQGKLIWRGYDTFNAKGNDSPEKRQNNIDNTVASILALYPPGES</sequence>
<evidence type="ECO:0000313" key="4">
    <source>
        <dbReference type="Proteomes" id="UP000307790"/>
    </source>
</evidence>
<dbReference type="EMBL" id="VCBC01000015">
    <property type="protein sequence ID" value="TLU61683.1"/>
    <property type="molecule type" value="Genomic_DNA"/>
</dbReference>
<feature type="chain" id="PRO_5024433068" evidence="1">
    <location>
        <begin position="33"/>
        <end position="193"/>
    </location>
</feature>
<name>A0A5R9IE83_9GAMM</name>